<dbReference type="EMBL" id="BCMM01000001">
    <property type="protein sequence ID" value="GAQ59672.1"/>
    <property type="molecule type" value="Genomic_DNA"/>
</dbReference>
<evidence type="ECO:0000313" key="2">
    <source>
        <dbReference type="Proteomes" id="UP000067448"/>
    </source>
</evidence>
<comment type="caution">
    <text evidence="1">The sequence shown here is derived from an EMBL/GenBank/DDBJ whole genome shotgun (WGS) entry which is preliminary data.</text>
</comment>
<dbReference type="OrthoDB" id="4274297at2"/>
<dbReference type="AlphaFoldDB" id="A0A100JHK8"/>
<gene>
    <name evidence="1" type="ORF">SsS58_00010</name>
</gene>
<accession>A0A100JHK8</accession>
<organism evidence="1 2">
    <name type="scientific">Streptomyces scabiei</name>
    <dbReference type="NCBI Taxonomy" id="1930"/>
    <lineage>
        <taxon>Bacteria</taxon>
        <taxon>Bacillati</taxon>
        <taxon>Actinomycetota</taxon>
        <taxon>Actinomycetes</taxon>
        <taxon>Kitasatosporales</taxon>
        <taxon>Streptomycetaceae</taxon>
        <taxon>Streptomyces</taxon>
    </lineage>
</organism>
<dbReference type="Proteomes" id="UP000067448">
    <property type="component" value="Unassembled WGS sequence"/>
</dbReference>
<proteinExistence type="predicted"/>
<sequence length="92" mass="10180">MSKRLAEGPIRALLVAYTPDGTWLRELRLPVPPFPGLGIRLDTYDVVNVDSVLVGDDGRWDIDVTCLVSVDGGAPFTEERWEELGFESGVYV</sequence>
<protein>
    <submittedName>
        <fullName evidence="1">Uncharacterized protein</fullName>
    </submittedName>
</protein>
<reference evidence="2" key="1">
    <citation type="submission" date="2015-11" db="EMBL/GenBank/DDBJ databases">
        <authorList>
            <consortium name="Cross-ministerial Strategic Innovation Promotion Program (SIP) consortium"/>
            <person name="Tomihama T."/>
            <person name="Ikenaga M."/>
            <person name="Sakai M."/>
            <person name="Okubo T."/>
            <person name="Ikeda S."/>
        </authorList>
    </citation>
    <scope>NUCLEOTIDE SEQUENCE [LARGE SCALE GENOMIC DNA]</scope>
    <source>
        <strain evidence="2">S58</strain>
    </source>
</reference>
<name>A0A100JHK8_STRSC</name>
<reference evidence="1 2" key="2">
    <citation type="journal article" date="2016" name="Genome Announc.">
        <title>Draft Genome Sequences of Streptomyces scabiei S58, Streptomyces turgidiscabies T45, and Streptomyces acidiscabies a10, the Pathogens of Potato Common Scab, Isolated in Japan.</title>
        <authorList>
            <person name="Tomihama T."/>
            <person name="Nishi Y."/>
            <person name="Sakai M."/>
            <person name="Ikenaga M."/>
            <person name="Okubo T."/>
            <person name="Ikeda S."/>
        </authorList>
    </citation>
    <scope>NUCLEOTIDE SEQUENCE [LARGE SCALE GENOMIC DNA]</scope>
    <source>
        <strain evidence="1 2">S58</strain>
    </source>
</reference>
<dbReference type="RefSeq" id="WP_059077878.1">
    <property type="nucleotide sequence ID" value="NZ_BCMM01000001.1"/>
</dbReference>
<evidence type="ECO:0000313" key="1">
    <source>
        <dbReference type="EMBL" id="GAQ59672.1"/>
    </source>
</evidence>
<reference evidence="2" key="3">
    <citation type="submission" date="2016-02" db="EMBL/GenBank/DDBJ databases">
        <title>Draft genome of pathogenic Streptomyces sp. in Japan.</title>
        <authorList>
            <person name="Tomihama T."/>
            <person name="Ikenaga M."/>
            <person name="Sakai M."/>
            <person name="Okubo T."/>
            <person name="Ikeda S."/>
        </authorList>
    </citation>
    <scope>NUCLEOTIDE SEQUENCE [LARGE SCALE GENOMIC DNA]</scope>
    <source>
        <strain evidence="2">S58</strain>
    </source>
</reference>